<dbReference type="OrthoDB" id="6316261at2"/>
<evidence type="ECO:0000256" key="1">
    <source>
        <dbReference type="SAM" id="MobiDB-lite"/>
    </source>
</evidence>
<reference evidence="2 3" key="1">
    <citation type="journal article" date="2012" name="J. Bacteriol.">
        <title>Genome sequences of type strains of seven species of the marine bacterium Pseudoalteromonas.</title>
        <authorList>
            <person name="Xie B.B."/>
            <person name="Shu Y.L."/>
            <person name="Qin Q.L."/>
            <person name="Rong J.C."/>
            <person name="Zhang X.Y."/>
            <person name="Chen X.L."/>
            <person name="Shi M."/>
            <person name="He H.L."/>
            <person name="Zhou B.C."/>
            <person name="Zhang Y.Z."/>
        </authorList>
    </citation>
    <scope>NUCLEOTIDE SEQUENCE [LARGE SCALE GENOMIC DNA]</scope>
    <source>
        <strain evidence="2 3">A 37-1-2</strain>
    </source>
</reference>
<sequence length="159" mass="17191">MNFGTLSSQLYNDNGYSSLSNLNKNTVKTDDPSKSPEAKADSSLNKDAEKTTSSTAATEDAKSIINSETEDSSDNSAVQMNKAIESIKDLQSKIREMTNSSDTPTGEAIEELSELKKQLDSELSSIQLIVRKNVSTLMDSMFSSSSDNKSSGLLFNNQA</sequence>
<feature type="region of interest" description="Disordered" evidence="1">
    <location>
        <begin position="1"/>
        <end position="83"/>
    </location>
</feature>
<dbReference type="AlphaFoldDB" id="A0A290S9N2"/>
<name>A0A290S9N2_9GAMM</name>
<gene>
    <name evidence="2" type="ORF">PARC_b0589</name>
</gene>
<dbReference type="Proteomes" id="UP000016505">
    <property type="component" value="Chromosome II"/>
</dbReference>
<proteinExistence type="predicted"/>
<accession>A0A290S9N2</accession>
<dbReference type="KEGG" id="part:PARC_b0589"/>
<evidence type="ECO:0000313" key="3">
    <source>
        <dbReference type="Proteomes" id="UP000016505"/>
    </source>
</evidence>
<feature type="compositionally biased region" description="Polar residues" evidence="1">
    <location>
        <begin position="1"/>
        <end position="26"/>
    </location>
</feature>
<dbReference type="RefSeq" id="WP_010553065.1">
    <property type="nucleotide sequence ID" value="NZ_CP011026.1"/>
</dbReference>
<feature type="compositionally biased region" description="Basic and acidic residues" evidence="1">
    <location>
        <begin position="27"/>
        <end position="50"/>
    </location>
</feature>
<protein>
    <submittedName>
        <fullName evidence="2">Uncharacterized protein</fullName>
    </submittedName>
</protein>
<organism evidence="2 3">
    <name type="scientific">Pseudoalteromonas arctica A 37-1-2</name>
    <dbReference type="NCBI Taxonomy" id="1117313"/>
    <lineage>
        <taxon>Bacteria</taxon>
        <taxon>Pseudomonadati</taxon>
        <taxon>Pseudomonadota</taxon>
        <taxon>Gammaproteobacteria</taxon>
        <taxon>Alteromonadales</taxon>
        <taxon>Pseudoalteromonadaceae</taxon>
        <taxon>Pseudoalteromonas</taxon>
    </lineage>
</organism>
<evidence type="ECO:0000313" key="2">
    <source>
        <dbReference type="EMBL" id="ATC88772.1"/>
    </source>
</evidence>
<dbReference type="EMBL" id="CP011026">
    <property type="protein sequence ID" value="ATC88772.1"/>
    <property type="molecule type" value="Genomic_DNA"/>
</dbReference>